<protein>
    <submittedName>
        <fullName evidence="2">ABC transporter substrate-binding protein</fullName>
    </submittedName>
</protein>
<comment type="caution">
    <text evidence="2">The sequence shown here is derived from an EMBL/GenBank/DDBJ whole genome shotgun (WGS) entry which is preliminary data.</text>
</comment>
<accession>A0ABW2A3G9</accession>
<evidence type="ECO:0000313" key="2">
    <source>
        <dbReference type="EMBL" id="MFC6671997.1"/>
    </source>
</evidence>
<feature type="chain" id="PRO_5045496848" evidence="1">
    <location>
        <begin position="25"/>
        <end position="199"/>
    </location>
</feature>
<dbReference type="Pfam" id="PF05494">
    <property type="entry name" value="MlaC"/>
    <property type="match status" value="1"/>
</dbReference>
<dbReference type="Gene3D" id="3.10.450.710">
    <property type="entry name" value="Tgt2/MlaC"/>
    <property type="match status" value="1"/>
</dbReference>
<evidence type="ECO:0000256" key="1">
    <source>
        <dbReference type="SAM" id="SignalP"/>
    </source>
</evidence>
<dbReference type="RefSeq" id="WP_379910466.1">
    <property type="nucleotide sequence ID" value="NZ_JBHSWE010000001.1"/>
</dbReference>
<name>A0ABW2A3G9_9GAMM</name>
<dbReference type="PANTHER" id="PTHR36573">
    <property type="entry name" value="INTERMEMBRANE PHOSPHOLIPID TRANSPORT SYSTEM BINDING PROTEIN MLAC"/>
    <property type="match status" value="1"/>
</dbReference>
<dbReference type="PANTHER" id="PTHR36573:SF1">
    <property type="entry name" value="INTERMEMBRANE PHOSPHOLIPID TRANSPORT SYSTEM BINDING PROTEIN MLAC"/>
    <property type="match status" value="1"/>
</dbReference>
<dbReference type="EMBL" id="JBHSWE010000001">
    <property type="protein sequence ID" value="MFC6671997.1"/>
    <property type="molecule type" value="Genomic_DNA"/>
</dbReference>
<keyword evidence="1" id="KW-0732">Signal</keyword>
<proteinExistence type="predicted"/>
<keyword evidence="3" id="KW-1185">Reference proteome</keyword>
<feature type="signal peptide" evidence="1">
    <location>
        <begin position="1"/>
        <end position="24"/>
    </location>
</feature>
<sequence>MYQKLTRTGLFLLLLFGLNTGAAADEAKDFVVALTRELETALMAAREQGLLENQQHLDDLIDQHILPYVDRETLCKKVFRPRWEEIVAQGKADDAYDAVFASLKRTYRLALAAYNGQQIEVGDSIDKGRYSIVRTRVHTRENGHNIDLALHRLEDGWRIFDVSVDGVVVTRTLNGSIQRVLQADDIDAVIDAINPPPAS</sequence>
<dbReference type="Proteomes" id="UP001596422">
    <property type="component" value="Unassembled WGS sequence"/>
</dbReference>
<reference evidence="3" key="1">
    <citation type="journal article" date="2019" name="Int. J. Syst. Evol. Microbiol.">
        <title>The Global Catalogue of Microorganisms (GCM) 10K type strain sequencing project: providing services to taxonomists for standard genome sequencing and annotation.</title>
        <authorList>
            <consortium name="The Broad Institute Genomics Platform"/>
            <consortium name="The Broad Institute Genome Sequencing Center for Infectious Disease"/>
            <person name="Wu L."/>
            <person name="Ma J."/>
        </authorList>
    </citation>
    <scope>NUCLEOTIDE SEQUENCE [LARGE SCALE GENOMIC DNA]</scope>
    <source>
        <strain evidence="3">NBRC 111756</strain>
    </source>
</reference>
<dbReference type="InterPro" id="IPR008869">
    <property type="entry name" value="MlaC/ttg2D"/>
</dbReference>
<evidence type="ECO:0000313" key="3">
    <source>
        <dbReference type="Proteomes" id="UP001596422"/>
    </source>
</evidence>
<dbReference type="InterPro" id="IPR042245">
    <property type="entry name" value="Tgt2/MlaC_sf"/>
</dbReference>
<organism evidence="2 3">
    <name type="scientific">Marinobacterium aestuariivivens</name>
    <dbReference type="NCBI Taxonomy" id="1698799"/>
    <lineage>
        <taxon>Bacteria</taxon>
        <taxon>Pseudomonadati</taxon>
        <taxon>Pseudomonadota</taxon>
        <taxon>Gammaproteobacteria</taxon>
        <taxon>Oceanospirillales</taxon>
        <taxon>Oceanospirillaceae</taxon>
        <taxon>Marinobacterium</taxon>
    </lineage>
</organism>
<gene>
    <name evidence="2" type="ORF">ACFQDL_19460</name>
</gene>